<keyword evidence="3" id="KW-1185">Reference proteome</keyword>
<proteinExistence type="predicted"/>
<sequence length="140" mass="15117">MGISSWEDCHMNYLLRTLVTAASFWVALWILPGMDITSDSGGVSTVETVLGLLIVSVVFGLVNAIVRPIVSLLSLPVTCLTLGLFTLIINAAMLWLTVWITSFLPVHVVIDSFFWTTILAALIIAVVSAIVNRLIGSVTD</sequence>
<dbReference type="Proteomes" id="UP000319746">
    <property type="component" value="Unassembled WGS sequence"/>
</dbReference>
<feature type="transmembrane region" description="Helical" evidence="1">
    <location>
        <begin position="112"/>
        <end position="135"/>
    </location>
</feature>
<dbReference type="PANTHER" id="PTHR37309:SF1">
    <property type="entry name" value="SLR0284 PROTEIN"/>
    <property type="match status" value="1"/>
</dbReference>
<feature type="transmembrane region" description="Helical" evidence="1">
    <location>
        <begin position="43"/>
        <end position="66"/>
    </location>
</feature>
<organism evidence="2 3">
    <name type="scientific">Enteractinococcus coprophilus</name>
    <dbReference type="NCBI Taxonomy" id="1027633"/>
    <lineage>
        <taxon>Bacteria</taxon>
        <taxon>Bacillati</taxon>
        <taxon>Actinomycetota</taxon>
        <taxon>Actinomycetes</taxon>
        <taxon>Micrococcales</taxon>
        <taxon>Micrococcaceae</taxon>
    </lineage>
</organism>
<gene>
    <name evidence="2" type="ORF">FB556_0339</name>
</gene>
<keyword evidence="1" id="KW-0812">Transmembrane</keyword>
<comment type="caution">
    <text evidence="2">The sequence shown here is derived from an EMBL/GenBank/DDBJ whole genome shotgun (WGS) entry which is preliminary data.</text>
</comment>
<keyword evidence="1" id="KW-1133">Transmembrane helix</keyword>
<reference evidence="2 3" key="1">
    <citation type="submission" date="2019-06" db="EMBL/GenBank/DDBJ databases">
        <title>Sequencing the genomes of 1000 actinobacteria strains.</title>
        <authorList>
            <person name="Klenk H.-P."/>
        </authorList>
    </citation>
    <scope>NUCLEOTIDE SEQUENCE [LARGE SCALE GENOMIC DNA]</scope>
    <source>
        <strain evidence="2 3">DSM 24083</strain>
    </source>
</reference>
<evidence type="ECO:0000256" key="1">
    <source>
        <dbReference type="SAM" id="Phobius"/>
    </source>
</evidence>
<protein>
    <submittedName>
        <fullName evidence="2">Putative membrane protein</fullName>
    </submittedName>
</protein>
<feature type="transmembrane region" description="Helical" evidence="1">
    <location>
        <begin position="12"/>
        <end position="31"/>
    </location>
</feature>
<dbReference type="AlphaFoldDB" id="A0A543AMT7"/>
<dbReference type="Pfam" id="PF04020">
    <property type="entry name" value="Phage_holin_4_2"/>
    <property type="match status" value="1"/>
</dbReference>
<dbReference type="InterPro" id="IPR007165">
    <property type="entry name" value="Phage_holin_4_2"/>
</dbReference>
<dbReference type="PANTHER" id="PTHR37309">
    <property type="entry name" value="SLR0284 PROTEIN"/>
    <property type="match status" value="1"/>
</dbReference>
<keyword evidence="1" id="KW-0472">Membrane</keyword>
<feature type="transmembrane region" description="Helical" evidence="1">
    <location>
        <begin position="73"/>
        <end position="100"/>
    </location>
</feature>
<accession>A0A543AMT7</accession>
<evidence type="ECO:0000313" key="2">
    <source>
        <dbReference type="EMBL" id="TQL73890.1"/>
    </source>
</evidence>
<dbReference type="EMBL" id="VFOU01000001">
    <property type="protein sequence ID" value="TQL73890.1"/>
    <property type="molecule type" value="Genomic_DNA"/>
</dbReference>
<name>A0A543AMT7_9MICC</name>
<evidence type="ECO:0000313" key="3">
    <source>
        <dbReference type="Proteomes" id="UP000319746"/>
    </source>
</evidence>